<keyword evidence="1" id="KW-0812">Transmembrane</keyword>
<evidence type="ECO:0000313" key="4">
    <source>
        <dbReference type="Proteomes" id="UP000323506"/>
    </source>
</evidence>
<evidence type="ECO:0000256" key="1">
    <source>
        <dbReference type="SAM" id="Phobius"/>
    </source>
</evidence>
<proteinExistence type="predicted"/>
<dbReference type="InterPro" id="IPR012340">
    <property type="entry name" value="NA-bd_OB-fold"/>
</dbReference>
<feature type="transmembrane region" description="Helical" evidence="1">
    <location>
        <begin position="142"/>
        <end position="164"/>
    </location>
</feature>
<gene>
    <name evidence="3" type="ORF">ES288_A04G117400v1</name>
</gene>
<dbReference type="PANTHER" id="PTHR38146">
    <property type="entry name" value="30S RIBOSOMAL PROTEIN S12, CHLOROPLASTIC"/>
    <property type="match status" value="1"/>
</dbReference>
<keyword evidence="4" id="KW-1185">Reference proteome</keyword>
<reference evidence="3 4" key="1">
    <citation type="submission" date="2019-06" db="EMBL/GenBank/DDBJ databases">
        <title>WGS assembly of Gossypium darwinii.</title>
        <authorList>
            <person name="Chen Z.J."/>
            <person name="Sreedasyam A."/>
            <person name="Ando A."/>
            <person name="Song Q."/>
            <person name="De L."/>
            <person name="Hulse-Kemp A."/>
            <person name="Ding M."/>
            <person name="Ye W."/>
            <person name="Kirkbride R."/>
            <person name="Jenkins J."/>
            <person name="Plott C."/>
            <person name="Lovell J."/>
            <person name="Lin Y.-M."/>
            <person name="Vaughn R."/>
            <person name="Liu B."/>
            <person name="Li W."/>
            <person name="Simpson S."/>
            <person name="Scheffler B."/>
            <person name="Saski C."/>
            <person name="Grover C."/>
            <person name="Hu G."/>
            <person name="Conover J."/>
            <person name="Carlson J."/>
            <person name="Shu S."/>
            <person name="Boston L."/>
            <person name="Williams M."/>
            <person name="Peterson D."/>
            <person name="Mcgee K."/>
            <person name="Jones D."/>
            <person name="Wendel J."/>
            <person name="Stelly D."/>
            <person name="Grimwood J."/>
            <person name="Schmutz J."/>
        </authorList>
    </citation>
    <scope>NUCLEOTIDE SEQUENCE [LARGE SCALE GENOMIC DNA]</scope>
    <source>
        <strain evidence="3">1808015.09</strain>
    </source>
</reference>
<keyword evidence="1" id="KW-0472">Membrane</keyword>
<dbReference type="PANTHER" id="PTHR38146:SF9">
    <property type="entry name" value="UNKNOW PROTEIN"/>
    <property type="match status" value="1"/>
</dbReference>
<dbReference type="EMBL" id="CM017691">
    <property type="protein sequence ID" value="TYH22307.1"/>
    <property type="molecule type" value="Genomic_DNA"/>
</dbReference>
<evidence type="ECO:0000313" key="3">
    <source>
        <dbReference type="EMBL" id="TYH22307.1"/>
    </source>
</evidence>
<keyword evidence="2" id="KW-0732">Signal</keyword>
<dbReference type="AlphaFoldDB" id="A0A5D2GWQ2"/>
<dbReference type="Gene3D" id="2.40.50.140">
    <property type="entry name" value="Nucleic acid-binding proteins"/>
    <property type="match status" value="1"/>
</dbReference>
<organism evidence="3 4">
    <name type="scientific">Gossypium darwinii</name>
    <name type="common">Darwin's cotton</name>
    <name type="synonym">Gossypium barbadense var. darwinii</name>
    <dbReference type="NCBI Taxonomy" id="34276"/>
    <lineage>
        <taxon>Eukaryota</taxon>
        <taxon>Viridiplantae</taxon>
        <taxon>Streptophyta</taxon>
        <taxon>Embryophyta</taxon>
        <taxon>Tracheophyta</taxon>
        <taxon>Spermatophyta</taxon>
        <taxon>Magnoliopsida</taxon>
        <taxon>eudicotyledons</taxon>
        <taxon>Gunneridae</taxon>
        <taxon>Pentapetalae</taxon>
        <taxon>rosids</taxon>
        <taxon>malvids</taxon>
        <taxon>Malvales</taxon>
        <taxon>Malvaceae</taxon>
        <taxon>Malvoideae</taxon>
        <taxon>Gossypium</taxon>
    </lineage>
</organism>
<protein>
    <submittedName>
        <fullName evidence="3">Uncharacterized protein</fullName>
    </submittedName>
</protein>
<dbReference type="Proteomes" id="UP000323506">
    <property type="component" value="Chromosome A04"/>
</dbReference>
<evidence type="ECO:0000256" key="2">
    <source>
        <dbReference type="SAM" id="SignalP"/>
    </source>
</evidence>
<sequence length="322" mass="36201">MSSPSRILNTLATLGLLRYLISFAHLDFISQCQCQPNKVLSSLVFFSISMYFTTPLEIPSAPTPPINALRPIISNNACILCITATAGTELVDAYSLDIVIASSLGKVHYLWAFYLHVALLRQAFAHCEKFPTTASHKSLGRVLVPVWLITLLDLLLIIALEIVVPHLRAGSYALLTHSPLEIPLYIRLAYKARLKLSFIPRHNLYPYASYLLRVCSLKYSHPYPLTKNRKNHIGFRDNQARIDDFHHVKSSSKGALFVNFLTITPKKPNSTFTFKFTGYIPVLVRGERVKDLFGVRYHIVQGTLNAFGVKDRQQGRSSVMGI</sequence>
<feature type="signal peptide" evidence="2">
    <location>
        <begin position="1"/>
        <end position="34"/>
    </location>
</feature>
<keyword evidence="1" id="KW-1133">Transmembrane helix</keyword>
<feature type="chain" id="PRO_5022816712" evidence="2">
    <location>
        <begin position="35"/>
        <end position="322"/>
    </location>
</feature>
<accession>A0A5D2GWQ2</accession>
<dbReference type="SUPFAM" id="SSF50249">
    <property type="entry name" value="Nucleic acid-binding proteins"/>
    <property type="match status" value="1"/>
</dbReference>
<name>A0A5D2GWQ2_GOSDA</name>